<keyword evidence="4" id="KW-1185">Reference proteome</keyword>
<keyword evidence="2" id="KW-0479">Metal-binding</keyword>
<dbReference type="Pfam" id="PF00067">
    <property type="entry name" value="p450"/>
    <property type="match status" value="1"/>
</dbReference>
<dbReference type="SUPFAM" id="SSF48264">
    <property type="entry name" value="Cytochrome P450"/>
    <property type="match status" value="1"/>
</dbReference>
<evidence type="ECO:0000256" key="2">
    <source>
        <dbReference type="RuleBase" id="RU000461"/>
    </source>
</evidence>
<dbReference type="PANTHER" id="PTHR46696">
    <property type="entry name" value="P450, PUTATIVE (EUROFUNG)-RELATED"/>
    <property type="match status" value="1"/>
</dbReference>
<dbReference type="PRINTS" id="PR00359">
    <property type="entry name" value="BP450"/>
</dbReference>
<dbReference type="PROSITE" id="PS00086">
    <property type="entry name" value="CYTOCHROME_P450"/>
    <property type="match status" value="1"/>
</dbReference>
<comment type="caution">
    <text evidence="3">The sequence shown here is derived from an EMBL/GenBank/DDBJ whole genome shotgun (WGS) entry which is preliminary data.</text>
</comment>
<dbReference type="Proteomes" id="UP001500729">
    <property type="component" value="Unassembled WGS sequence"/>
</dbReference>
<name>A0ABN1DTL3_SACER</name>
<keyword evidence="2" id="KW-0408">Iron</keyword>
<dbReference type="InterPro" id="IPR002397">
    <property type="entry name" value="Cyt_P450_B"/>
</dbReference>
<evidence type="ECO:0000313" key="4">
    <source>
        <dbReference type="Proteomes" id="UP001500729"/>
    </source>
</evidence>
<dbReference type="Gene3D" id="1.10.630.10">
    <property type="entry name" value="Cytochrome P450"/>
    <property type="match status" value="1"/>
</dbReference>
<dbReference type="PANTHER" id="PTHR46696:SF4">
    <property type="entry name" value="BIOTIN BIOSYNTHESIS CYTOCHROME P450"/>
    <property type="match status" value="1"/>
</dbReference>
<proteinExistence type="inferred from homology"/>
<sequence>MIQAPTVDLTDPELFSSNRFWEVLAWLRANDPVHWHPDAEGSGFWVVTRYDDVTAVYADAETFSSRFGMRLGSNDDAVSAVSQRMLIVSDPPDHTHLKRVLSKTFGGSEMSRLEGLVRDVVREVVADAVEAGETDFLDVAKLIPNYVVCAVMDLPREDWAWVGRTTTDAFEGEDEETRSGAHGEIFLYFDDLLRQRRGGSGEDFISRVARDRRATDVPDQDRLLTDEEIVFNCNGVLAGANETTRYSTAGGVLALAENPDQWRKLREGGAAAIPAAVEEILRWTVPGVHALRTATRPATIRGQSIGVGDRVTIWNVSANRDEAVFADADSFVVDRSPNRHITFGAGRHLCLGARLARLELSAFLSELLDRVEEIELCGEPQYNASNFTWGLRELPVRLVRKQKVP</sequence>
<dbReference type="InterPro" id="IPR017972">
    <property type="entry name" value="Cyt_P450_CS"/>
</dbReference>
<keyword evidence="2" id="KW-0503">Monooxygenase</keyword>
<evidence type="ECO:0000256" key="1">
    <source>
        <dbReference type="ARBA" id="ARBA00010617"/>
    </source>
</evidence>
<organism evidence="3 4">
    <name type="scientific">Saccharopolyspora erythraea</name>
    <name type="common">Streptomyces erythraeus</name>
    <dbReference type="NCBI Taxonomy" id="1836"/>
    <lineage>
        <taxon>Bacteria</taxon>
        <taxon>Bacillati</taxon>
        <taxon>Actinomycetota</taxon>
        <taxon>Actinomycetes</taxon>
        <taxon>Pseudonocardiales</taxon>
        <taxon>Pseudonocardiaceae</taxon>
        <taxon>Saccharopolyspora</taxon>
    </lineage>
</organism>
<gene>
    <name evidence="3" type="ORF">GCM10009533_57730</name>
</gene>
<dbReference type="InterPro" id="IPR036396">
    <property type="entry name" value="Cyt_P450_sf"/>
</dbReference>
<dbReference type="EMBL" id="BAAAGS010000055">
    <property type="protein sequence ID" value="GAA0551887.1"/>
    <property type="molecule type" value="Genomic_DNA"/>
</dbReference>
<dbReference type="CDD" id="cd11033">
    <property type="entry name" value="CYP142-like"/>
    <property type="match status" value="1"/>
</dbReference>
<comment type="similarity">
    <text evidence="1 2">Belongs to the cytochrome P450 family.</text>
</comment>
<keyword evidence="2" id="KW-0349">Heme</keyword>
<accession>A0ABN1DTL3</accession>
<keyword evidence="2" id="KW-0560">Oxidoreductase</keyword>
<evidence type="ECO:0000313" key="3">
    <source>
        <dbReference type="EMBL" id="GAA0551887.1"/>
    </source>
</evidence>
<protein>
    <submittedName>
        <fullName evidence="3">Cytochrome P450</fullName>
    </submittedName>
</protein>
<dbReference type="InterPro" id="IPR001128">
    <property type="entry name" value="Cyt_P450"/>
</dbReference>
<dbReference type="RefSeq" id="WP_009948841.1">
    <property type="nucleotide sequence ID" value="NZ_BAAAGS010000055.1"/>
</dbReference>
<reference evidence="3 4" key="1">
    <citation type="journal article" date="2019" name="Int. J. Syst. Evol. Microbiol.">
        <title>The Global Catalogue of Microorganisms (GCM) 10K type strain sequencing project: providing services to taxonomists for standard genome sequencing and annotation.</title>
        <authorList>
            <consortium name="The Broad Institute Genomics Platform"/>
            <consortium name="The Broad Institute Genome Sequencing Center for Infectious Disease"/>
            <person name="Wu L."/>
            <person name="Ma J."/>
        </authorList>
    </citation>
    <scope>NUCLEOTIDE SEQUENCE [LARGE SCALE GENOMIC DNA]</scope>
    <source>
        <strain evidence="3 4">JCM 10303</strain>
    </source>
</reference>